<keyword evidence="2" id="KW-0012">Acyltransferase</keyword>
<dbReference type="SUPFAM" id="SSF55729">
    <property type="entry name" value="Acyl-CoA N-acyltransferases (Nat)"/>
    <property type="match status" value="1"/>
</dbReference>
<dbReference type="GO" id="GO:0005840">
    <property type="term" value="C:ribosome"/>
    <property type="evidence" value="ECO:0007669"/>
    <property type="project" value="UniProtKB-KW"/>
</dbReference>
<dbReference type="InterPro" id="IPR000182">
    <property type="entry name" value="GNAT_dom"/>
</dbReference>
<keyword evidence="1" id="KW-0808">Transferase</keyword>
<evidence type="ECO:0000256" key="1">
    <source>
        <dbReference type="ARBA" id="ARBA00022679"/>
    </source>
</evidence>
<name>A0A1H3ZWG9_9BACT</name>
<organism evidence="4 5">
    <name type="scientific">Alistipes timonensis JC136</name>
    <dbReference type="NCBI Taxonomy" id="1033731"/>
    <lineage>
        <taxon>Bacteria</taxon>
        <taxon>Pseudomonadati</taxon>
        <taxon>Bacteroidota</taxon>
        <taxon>Bacteroidia</taxon>
        <taxon>Bacteroidales</taxon>
        <taxon>Rikenellaceae</taxon>
        <taxon>Alistipes</taxon>
    </lineage>
</organism>
<proteinExistence type="predicted"/>
<keyword evidence="4" id="KW-0687">Ribonucleoprotein</keyword>
<dbReference type="PROSITE" id="PS51186">
    <property type="entry name" value="GNAT"/>
    <property type="match status" value="1"/>
</dbReference>
<dbReference type="GO" id="GO:0016747">
    <property type="term" value="F:acyltransferase activity, transferring groups other than amino-acyl groups"/>
    <property type="evidence" value="ECO:0007669"/>
    <property type="project" value="InterPro"/>
</dbReference>
<dbReference type="STRING" id="1033731.SAMN05444145_102359"/>
<protein>
    <submittedName>
        <fullName evidence="4">Ribosomal protein S18 acetylase RimI</fullName>
    </submittedName>
</protein>
<evidence type="ECO:0000313" key="5">
    <source>
        <dbReference type="Proteomes" id="UP000183253"/>
    </source>
</evidence>
<sequence>MELRVKQVREITGPLLDAFARLMPQLSPQLAAPSAARLREIAASPGTALFAAEAGGRVWGLLTLVWYDVPSGRKAWIEDVVVDAEARRMGAGRALVAAALEHAGVIGAGKVLLTSNPAREAARALYRKMGFEEAATTVFAIKTDAK</sequence>
<keyword evidence="5" id="KW-1185">Reference proteome</keyword>
<evidence type="ECO:0000313" key="4">
    <source>
        <dbReference type="EMBL" id="SEA27761.1"/>
    </source>
</evidence>
<dbReference type="RefSeq" id="WP_010262952.1">
    <property type="nucleotide sequence ID" value="NZ_CAEG01000012.1"/>
</dbReference>
<dbReference type="AlphaFoldDB" id="A0A1H3ZWG9"/>
<feature type="domain" description="N-acetyltransferase" evidence="3">
    <location>
        <begin position="6"/>
        <end position="146"/>
    </location>
</feature>
<dbReference type="InterPro" id="IPR016181">
    <property type="entry name" value="Acyl_CoA_acyltransferase"/>
</dbReference>
<dbReference type="Gene3D" id="3.40.630.30">
    <property type="match status" value="1"/>
</dbReference>
<dbReference type="OrthoDB" id="273614at2"/>
<dbReference type="InterPro" id="IPR050832">
    <property type="entry name" value="Bact_Acetyltransf"/>
</dbReference>
<keyword evidence="4" id="KW-0689">Ribosomal protein</keyword>
<dbReference type="PANTHER" id="PTHR43877">
    <property type="entry name" value="AMINOALKYLPHOSPHONATE N-ACETYLTRANSFERASE-RELATED-RELATED"/>
    <property type="match status" value="1"/>
</dbReference>
<dbReference type="Pfam" id="PF00583">
    <property type="entry name" value="Acetyltransf_1"/>
    <property type="match status" value="1"/>
</dbReference>
<accession>A0A1H3ZWG9</accession>
<evidence type="ECO:0000256" key="2">
    <source>
        <dbReference type="ARBA" id="ARBA00023315"/>
    </source>
</evidence>
<dbReference type="EMBL" id="FNRI01000002">
    <property type="protein sequence ID" value="SEA27761.1"/>
    <property type="molecule type" value="Genomic_DNA"/>
</dbReference>
<dbReference type="CDD" id="cd04301">
    <property type="entry name" value="NAT_SF"/>
    <property type="match status" value="1"/>
</dbReference>
<gene>
    <name evidence="4" type="ORF">SAMN05444145_102359</name>
</gene>
<evidence type="ECO:0000259" key="3">
    <source>
        <dbReference type="PROSITE" id="PS51186"/>
    </source>
</evidence>
<dbReference type="Proteomes" id="UP000183253">
    <property type="component" value="Unassembled WGS sequence"/>
</dbReference>
<reference evidence="4 5" key="1">
    <citation type="submission" date="2016-10" db="EMBL/GenBank/DDBJ databases">
        <authorList>
            <person name="de Groot N.N."/>
        </authorList>
    </citation>
    <scope>NUCLEOTIDE SEQUENCE [LARGE SCALE GENOMIC DNA]</scope>
    <source>
        <strain evidence="4 5">DSM 25383</strain>
    </source>
</reference>